<sequence length="278" mass="30726">MDIGAAVFATPDTVAPGPLARLVEERGHESLFFTEHTHIPADRRTPYPAGGELPRKYAHTYDLFVALTAAAAATTRLRVGSGICLVNQRDPIITAKEVASVDHLSGGRLEFGVGAGWNREEMENHGTDPRTRMRLMAERIDAMKRIWADDEASYDGEFVKFERIWSWPKPAQRPHPPILLGGNGPTVEERALAFADAWMPNYAGRADDLIGRGKALQDRADRPIDLVLMGGPTKPAVLEKYEAAGFRRILFWLPSAGRGPIERRLDEIETAVAELHGE</sequence>
<proteinExistence type="predicted"/>
<dbReference type="Proteomes" id="UP000256269">
    <property type="component" value="Unassembled WGS sequence"/>
</dbReference>
<dbReference type="GO" id="GO:0046306">
    <property type="term" value="P:alkanesulfonate catabolic process"/>
    <property type="evidence" value="ECO:0007669"/>
    <property type="project" value="TreeGrafter"/>
</dbReference>
<dbReference type="NCBIfam" id="TIGR03619">
    <property type="entry name" value="F420_Rv2161c"/>
    <property type="match status" value="1"/>
</dbReference>
<evidence type="ECO:0000256" key="1">
    <source>
        <dbReference type="ARBA" id="ARBA00022630"/>
    </source>
</evidence>
<keyword evidence="3" id="KW-0560">Oxidoreductase</keyword>
<dbReference type="SUPFAM" id="SSF51679">
    <property type="entry name" value="Bacterial luciferase-like"/>
    <property type="match status" value="1"/>
</dbReference>
<dbReference type="GO" id="GO:0008726">
    <property type="term" value="F:alkanesulfonate monooxygenase activity"/>
    <property type="evidence" value="ECO:0007669"/>
    <property type="project" value="TreeGrafter"/>
</dbReference>
<dbReference type="PANTHER" id="PTHR42847">
    <property type="entry name" value="ALKANESULFONATE MONOOXYGENASE"/>
    <property type="match status" value="1"/>
</dbReference>
<gene>
    <name evidence="6" type="ORF">BCF44_11675</name>
</gene>
<evidence type="ECO:0000259" key="5">
    <source>
        <dbReference type="Pfam" id="PF00296"/>
    </source>
</evidence>
<protein>
    <submittedName>
        <fullName evidence="6">Putative F420-dependent oxidoreductase</fullName>
    </submittedName>
</protein>
<dbReference type="RefSeq" id="WP_116179512.1">
    <property type="nucleotide sequence ID" value="NZ_CP144375.1"/>
</dbReference>
<keyword evidence="2" id="KW-0288">FMN</keyword>
<keyword evidence="7" id="KW-1185">Reference proteome</keyword>
<keyword evidence="1" id="KW-0285">Flavoprotein</keyword>
<keyword evidence="4" id="KW-0503">Monooxygenase</keyword>
<dbReference type="InterPro" id="IPR050172">
    <property type="entry name" value="SsuD_RutA_monooxygenase"/>
</dbReference>
<evidence type="ECO:0000313" key="7">
    <source>
        <dbReference type="Proteomes" id="UP000256269"/>
    </source>
</evidence>
<dbReference type="InterPro" id="IPR036661">
    <property type="entry name" value="Luciferase-like_sf"/>
</dbReference>
<evidence type="ECO:0000256" key="2">
    <source>
        <dbReference type="ARBA" id="ARBA00022643"/>
    </source>
</evidence>
<dbReference type="Pfam" id="PF00296">
    <property type="entry name" value="Bac_luciferase"/>
    <property type="match status" value="1"/>
</dbReference>
<evidence type="ECO:0000256" key="4">
    <source>
        <dbReference type="ARBA" id="ARBA00023033"/>
    </source>
</evidence>
<dbReference type="EMBL" id="QUNO01000016">
    <property type="protein sequence ID" value="REH36206.1"/>
    <property type="molecule type" value="Genomic_DNA"/>
</dbReference>
<evidence type="ECO:0000313" key="6">
    <source>
        <dbReference type="EMBL" id="REH36206.1"/>
    </source>
</evidence>
<comment type="caution">
    <text evidence="6">The sequence shown here is derived from an EMBL/GenBank/DDBJ whole genome shotgun (WGS) entry which is preliminary data.</text>
</comment>
<dbReference type="OrthoDB" id="9781803at2"/>
<accession>A0A3E0H107</accession>
<name>A0A3E0H107_9PSEU</name>
<organism evidence="6 7">
    <name type="scientific">Kutzneria buriramensis</name>
    <dbReference type="NCBI Taxonomy" id="1045776"/>
    <lineage>
        <taxon>Bacteria</taxon>
        <taxon>Bacillati</taxon>
        <taxon>Actinomycetota</taxon>
        <taxon>Actinomycetes</taxon>
        <taxon>Pseudonocardiales</taxon>
        <taxon>Pseudonocardiaceae</taxon>
        <taxon>Kutzneria</taxon>
    </lineage>
</organism>
<evidence type="ECO:0000256" key="3">
    <source>
        <dbReference type="ARBA" id="ARBA00023002"/>
    </source>
</evidence>
<feature type="domain" description="Luciferase-like" evidence="5">
    <location>
        <begin position="19"/>
        <end position="232"/>
    </location>
</feature>
<dbReference type="InterPro" id="IPR011251">
    <property type="entry name" value="Luciferase-like_dom"/>
</dbReference>
<dbReference type="PANTHER" id="PTHR42847:SF4">
    <property type="entry name" value="ALKANESULFONATE MONOOXYGENASE-RELATED"/>
    <property type="match status" value="1"/>
</dbReference>
<dbReference type="Gene3D" id="3.20.20.30">
    <property type="entry name" value="Luciferase-like domain"/>
    <property type="match status" value="1"/>
</dbReference>
<dbReference type="InterPro" id="IPR019921">
    <property type="entry name" value="Lucif-like_OxRdtase_Rv2161c"/>
</dbReference>
<dbReference type="AlphaFoldDB" id="A0A3E0H107"/>
<reference evidence="6 7" key="1">
    <citation type="submission" date="2018-08" db="EMBL/GenBank/DDBJ databases">
        <title>Genomic Encyclopedia of Archaeal and Bacterial Type Strains, Phase II (KMG-II): from individual species to whole genera.</title>
        <authorList>
            <person name="Goeker M."/>
        </authorList>
    </citation>
    <scope>NUCLEOTIDE SEQUENCE [LARGE SCALE GENOMIC DNA]</scope>
    <source>
        <strain evidence="6 7">DSM 45791</strain>
    </source>
</reference>